<dbReference type="AlphaFoldDB" id="A0A7X2NM79"/>
<keyword evidence="1" id="KW-0812">Transmembrane</keyword>
<organism evidence="2 3">
    <name type="scientific">Clostridium porci</name>
    <dbReference type="NCBI Taxonomy" id="2605778"/>
    <lineage>
        <taxon>Bacteria</taxon>
        <taxon>Bacillati</taxon>
        <taxon>Bacillota</taxon>
        <taxon>Clostridia</taxon>
        <taxon>Eubacteriales</taxon>
        <taxon>Clostridiaceae</taxon>
        <taxon>Clostridium</taxon>
    </lineage>
</organism>
<reference evidence="2 3" key="1">
    <citation type="submission" date="2019-08" db="EMBL/GenBank/DDBJ databases">
        <title>In-depth cultivation of the pig gut microbiome towards novel bacterial diversity and tailored functional studies.</title>
        <authorList>
            <person name="Wylensek D."/>
            <person name="Hitch T.C.A."/>
            <person name="Clavel T."/>
        </authorList>
    </citation>
    <scope>NUCLEOTIDE SEQUENCE [LARGE SCALE GENOMIC DNA]</scope>
    <source>
        <strain evidence="2 3">WCA-389-WT-23D1</strain>
    </source>
</reference>
<gene>
    <name evidence="2" type="ORF">FYJ39_10070</name>
</gene>
<evidence type="ECO:0000313" key="3">
    <source>
        <dbReference type="Proteomes" id="UP000429958"/>
    </source>
</evidence>
<proteinExistence type="predicted"/>
<dbReference type="InterPro" id="IPR012902">
    <property type="entry name" value="N_methyl_site"/>
</dbReference>
<protein>
    <submittedName>
        <fullName evidence="2">Type II secretion system protein</fullName>
    </submittedName>
</protein>
<dbReference type="Proteomes" id="UP000429958">
    <property type="component" value="Unassembled WGS sequence"/>
</dbReference>
<name>A0A7X2NM79_9CLOT</name>
<keyword evidence="3" id="KW-1185">Reference proteome</keyword>
<dbReference type="RefSeq" id="WP_154472346.1">
    <property type="nucleotide sequence ID" value="NZ_VUMD01000007.1"/>
</dbReference>
<keyword evidence="1" id="KW-1133">Transmembrane helix</keyword>
<feature type="transmembrane region" description="Helical" evidence="1">
    <location>
        <begin position="12"/>
        <end position="37"/>
    </location>
</feature>
<dbReference type="EMBL" id="VUMD01000007">
    <property type="protein sequence ID" value="MSS36913.1"/>
    <property type="molecule type" value="Genomic_DNA"/>
</dbReference>
<evidence type="ECO:0000313" key="2">
    <source>
        <dbReference type="EMBL" id="MSS36913.1"/>
    </source>
</evidence>
<sequence length="175" mass="19837">MRNRKKLGTAGGFTLLETLLALSIAAMAAVFFGSFLIPQMELYYNYDRRSQVKAMCGEAYLKMEEILRYGYMYAYNPSKPEELLYFTREEGPAVHKERKDKWKELPACASWPSLSAEDLDIRSFGGMSLELDFGGTTAREVKVRIEAVRDDVVIYEEEATIGSLYGYDMSKGSIS</sequence>
<dbReference type="NCBIfam" id="TIGR02532">
    <property type="entry name" value="IV_pilin_GFxxxE"/>
    <property type="match status" value="1"/>
</dbReference>
<keyword evidence="1" id="KW-0472">Membrane</keyword>
<accession>A0A7X2NM79</accession>
<evidence type="ECO:0000256" key="1">
    <source>
        <dbReference type="SAM" id="Phobius"/>
    </source>
</evidence>
<comment type="caution">
    <text evidence="2">The sequence shown here is derived from an EMBL/GenBank/DDBJ whole genome shotgun (WGS) entry which is preliminary data.</text>
</comment>